<dbReference type="CDD" id="cd08829">
    <property type="entry name" value="SPFH_paraslipin"/>
    <property type="match status" value="1"/>
</dbReference>
<keyword evidence="10" id="KW-1185">Reference proteome</keyword>
<dbReference type="RefSeq" id="WP_011415829.1">
    <property type="nucleotide sequence ID" value="NC_007722.1"/>
</dbReference>
<dbReference type="PROSITE" id="PS01270">
    <property type="entry name" value="BAND_7"/>
    <property type="match status" value="1"/>
</dbReference>
<comment type="subcellular location">
    <subcellularLocation>
        <location evidence="1">Membrane</location>
        <topology evidence="1">Single-pass membrane protein</topology>
    </subcellularLocation>
</comment>
<keyword evidence="6" id="KW-0472">Membrane</keyword>
<dbReference type="InterPro" id="IPR036013">
    <property type="entry name" value="Band_7/SPFH_dom_sf"/>
</dbReference>
<organism evidence="9 10">
    <name type="scientific">Erythrobacter litoralis (strain HTCC2594)</name>
    <dbReference type="NCBI Taxonomy" id="314225"/>
    <lineage>
        <taxon>Bacteria</taxon>
        <taxon>Pseudomonadati</taxon>
        <taxon>Pseudomonadota</taxon>
        <taxon>Alphaproteobacteria</taxon>
        <taxon>Sphingomonadales</taxon>
        <taxon>Erythrobacteraceae</taxon>
        <taxon>Erythrobacter/Porphyrobacter group</taxon>
        <taxon>Erythrobacter</taxon>
    </lineage>
</organism>
<dbReference type="OrthoDB" id="9809197at2"/>
<dbReference type="EMBL" id="CP000157">
    <property type="protein sequence ID" value="ABC65007.1"/>
    <property type="molecule type" value="Genomic_DNA"/>
</dbReference>
<sequence>MEFVLIALLFLLIAFLLMGVRVVKQGFVYTIERLGKFTMAAEPGLHLIIPFIDRVGHKINMMEQVLDIPGQEIITKDNAMVGVDAVVFFQVLDAGKAAYEVSGLHNAILALTTTNLRTVMGSMDLDETLSKRDEINARLLSVVDHATSPWGIKITRVEIKDIRPPMDISEAMARQMKAERLKRAEILEAEGDRASNILRAEGDKQSAILKAEGKREAAFRDAEAREREAEAEAKATQLVSDAIAGSGSQAINYFVAQEYTRAFGKFADSPNAKTILFPMEATQLIGSLGGIGELIKDAVGGQTVDAGTPIDASRPRSSVPRSGNKG</sequence>
<dbReference type="eggNOG" id="COG0330">
    <property type="taxonomic scope" value="Bacteria"/>
</dbReference>
<comment type="similarity">
    <text evidence="2">Belongs to the band 7/mec-2 family.</text>
</comment>
<keyword evidence="4" id="KW-0812">Transmembrane</keyword>
<evidence type="ECO:0000256" key="1">
    <source>
        <dbReference type="ARBA" id="ARBA00004167"/>
    </source>
</evidence>
<dbReference type="KEGG" id="eli:ELI_14575"/>
<dbReference type="InterPro" id="IPR050710">
    <property type="entry name" value="Band7/mec-2_domain"/>
</dbReference>
<feature type="domain" description="Band 7" evidence="8">
    <location>
        <begin position="18"/>
        <end position="176"/>
    </location>
</feature>
<protein>
    <recommendedName>
        <fullName evidence="3">Protein QmcA</fullName>
    </recommendedName>
</protein>
<evidence type="ECO:0000256" key="5">
    <source>
        <dbReference type="ARBA" id="ARBA00022989"/>
    </source>
</evidence>
<dbReference type="SMART" id="SM00244">
    <property type="entry name" value="PHB"/>
    <property type="match status" value="1"/>
</dbReference>
<dbReference type="GO" id="GO:0098552">
    <property type="term" value="C:side of membrane"/>
    <property type="evidence" value="ECO:0007669"/>
    <property type="project" value="UniProtKB-ARBA"/>
</dbReference>
<feature type="region of interest" description="Disordered" evidence="7">
    <location>
        <begin position="306"/>
        <end position="326"/>
    </location>
</feature>
<dbReference type="STRING" id="314225.ELI_14575"/>
<dbReference type="GO" id="GO:0005886">
    <property type="term" value="C:plasma membrane"/>
    <property type="evidence" value="ECO:0007669"/>
    <property type="project" value="UniProtKB-ARBA"/>
</dbReference>
<evidence type="ECO:0000313" key="10">
    <source>
        <dbReference type="Proteomes" id="UP000008808"/>
    </source>
</evidence>
<evidence type="ECO:0000256" key="3">
    <source>
        <dbReference type="ARBA" id="ARBA00017055"/>
    </source>
</evidence>
<dbReference type="PANTHER" id="PTHR43327">
    <property type="entry name" value="STOMATIN-LIKE PROTEIN 2, MITOCHONDRIAL"/>
    <property type="match status" value="1"/>
</dbReference>
<dbReference type="InterPro" id="IPR001107">
    <property type="entry name" value="Band_7"/>
</dbReference>
<evidence type="ECO:0000256" key="4">
    <source>
        <dbReference type="ARBA" id="ARBA00022692"/>
    </source>
</evidence>
<dbReference type="Gene3D" id="3.30.479.30">
    <property type="entry name" value="Band 7 domain"/>
    <property type="match status" value="1"/>
</dbReference>
<name>Q2N5N4_ERYLH</name>
<evidence type="ECO:0000256" key="7">
    <source>
        <dbReference type="SAM" id="MobiDB-lite"/>
    </source>
</evidence>
<proteinExistence type="inferred from homology"/>
<evidence type="ECO:0000256" key="6">
    <source>
        <dbReference type="ARBA" id="ARBA00023136"/>
    </source>
</evidence>
<evidence type="ECO:0000313" key="9">
    <source>
        <dbReference type="EMBL" id="ABC65007.1"/>
    </source>
</evidence>
<gene>
    <name evidence="9" type="ordered locus">ELI_14575</name>
</gene>
<dbReference type="Pfam" id="PF01145">
    <property type="entry name" value="Band_7"/>
    <property type="match status" value="1"/>
</dbReference>
<feature type="compositionally biased region" description="Polar residues" evidence="7">
    <location>
        <begin position="315"/>
        <end position="326"/>
    </location>
</feature>
<evidence type="ECO:0000259" key="8">
    <source>
        <dbReference type="SMART" id="SM00244"/>
    </source>
</evidence>
<accession>Q2N5N4</accession>
<dbReference type="PRINTS" id="PR00721">
    <property type="entry name" value="STOMATIN"/>
</dbReference>
<dbReference type="SUPFAM" id="SSF117892">
    <property type="entry name" value="Band 7/SPFH domain"/>
    <property type="match status" value="1"/>
</dbReference>
<keyword evidence="5" id="KW-1133">Transmembrane helix</keyword>
<dbReference type="InterPro" id="IPR001972">
    <property type="entry name" value="Stomatin_HflK_fam"/>
</dbReference>
<dbReference type="AlphaFoldDB" id="Q2N5N4"/>
<dbReference type="HOGENOM" id="CLU_024949_2_2_5"/>
<dbReference type="FunFam" id="3.30.479.30:FF:000004">
    <property type="entry name" value="Putative membrane protease family, stomatin"/>
    <property type="match status" value="1"/>
</dbReference>
<dbReference type="Proteomes" id="UP000008808">
    <property type="component" value="Chromosome"/>
</dbReference>
<dbReference type="PANTHER" id="PTHR43327:SF10">
    <property type="entry name" value="STOMATIN-LIKE PROTEIN 2, MITOCHONDRIAL"/>
    <property type="match status" value="1"/>
</dbReference>
<dbReference type="InterPro" id="IPR018080">
    <property type="entry name" value="Band_7/stomatin-like_CS"/>
</dbReference>
<reference evidence="10" key="1">
    <citation type="journal article" date="2009" name="J. Bacteriol.">
        <title>Complete genome sequence of Erythrobacter litoralis HTCC2594.</title>
        <authorList>
            <person name="Oh H.M."/>
            <person name="Giovannoni S.J."/>
            <person name="Ferriera S."/>
            <person name="Johnson J."/>
            <person name="Cho J.C."/>
        </authorList>
    </citation>
    <scope>NUCLEOTIDE SEQUENCE [LARGE SCALE GENOMIC DNA]</scope>
    <source>
        <strain evidence="10">HTCC2594</strain>
    </source>
</reference>
<evidence type="ECO:0000256" key="2">
    <source>
        <dbReference type="ARBA" id="ARBA00008164"/>
    </source>
</evidence>